<dbReference type="Pfam" id="PF00201">
    <property type="entry name" value="UDPGT"/>
    <property type="match status" value="2"/>
</dbReference>
<sequence>DLPKPFRDRTSQMYSFFLQRSKTLHVADGILVNSFKEIEAGPIRALREEGRCECLRWLEKQVPNSVLYVSFGSGGTLSQDQFNELALGLELSGKKFLWVVRAPSESQNSVHLGCESDNPLRFLPERFIERTKGKEHGLVAPSWAPQVQVLSHNVTGGFLTHFGWNSTLESIVNGVPLIAWPLYAEQGMNAVMLTNDLKVALRPKDNEKGLVEREQVAKVIRRLMEDQEGREIGERMQNSKNAAAETQQEEGSSTKTLIQLGVYLLVMILIPMEKPTHIVIVPSPGFSHLLSLIEFSKRLIHHSNGLQVTCMIPTLDSPSEPSQAILQTLPSTIHSIFLPSIHFNKETQTPIAVQVQLAVTHSLPFIREALKTISLSSRLVAMFADMFASDALICAKELNLLSFVYFPSSAMTLSFCFYLPKLDQTFPSEFKDLTEPIEIPGCVPIYGKDLPKPVQDRTGQMYEFFLKRCKQLHETDGVLVNSFKGIEEGPIRALVEEGNGYPNVYPIGPIMQTGLGNLRNGSESLRWLENQVPNSVLYVSFGSGGTLSKDQLNELAFGLELSGEKFLWVVRAPSESANSSYLNSQSDDSLRFLPEGFIERTKEEQGLVVPSWAPQVQVLAHKATGGFLTHCGWNSTLESIMNGVPLIVWPLFAEQRMNAVTLTDDLKVALRPKANENGLVGREEVAKVVRKLIKGEEGREIGGRMQKLKNAAAEALEEEGSSTKTLIQFADNLIGN</sequence>
<feature type="compositionally biased region" description="Polar residues" evidence="4">
    <location>
        <begin position="236"/>
        <end position="250"/>
    </location>
</feature>
<keyword evidence="3" id="KW-0808">Transferase</keyword>
<comment type="similarity">
    <text evidence="1">Belongs to the UDP-glycosyltransferase family.</text>
</comment>
<keyword evidence="2" id="KW-0328">Glycosyltransferase</keyword>
<accession>A0A0R0IWD3</accession>
<proteinExistence type="inferred from homology"/>
<feature type="region of interest" description="Disordered" evidence="4">
    <location>
        <begin position="228"/>
        <end position="250"/>
    </location>
</feature>
<dbReference type="Proteomes" id="UP000008827">
    <property type="component" value="Chromosome 8"/>
</dbReference>
<dbReference type="PaxDb" id="3847-GLYMA08G44690.1"/>
<evidence type="ECO:0000256" key="2">
    <source>
        <dbReference type="ARBA" id="ARBA00022676"/>
    </source>
</evidence>
<evidence type="ECO:0000313" key="5">
    <source>
        <dbReference type="EMBL" id="KRH46513.1"/>
    </source>
</evidence>
<evidence type="ECO:0000256" key="3">
    <source>
        <dbReference type="ARBA" id="ARBA00022679"/>
    </source>
</evidence>
<dbReference type="InterPro" id="IPR002213">
    <property type="entry name" value="UDP_glucos_trans"/>
</dbReference>
<dbReference type="GO" id="GO:0008194">
    <property type="term" value="F:UDP-glycosyltransferase activity"/>
    <property type="evidence" value="ECO:0000318"/>
    <property type="project" value="GO_Central"/>
</dbReference>
<dbReference type="InParanoid" id="A0A0R0IWD3"/>
<dbReference type="PANTHER" id="PTHR48045:SF10">
    <property type="entry name" value="GLYCOSYLTRANSFERASE"/>
    <property type="match status" value="1"/>
</dbReference>
<dbReference type="EMBL" id="CM000841">
    <property type="protein sequence ID" value="KRH46513.1"/>
    <property type="molecule type" value="Genomic_DNA"/>
</dbReference>
<reference evidence="5" key="3">
    <citation type="submission" date="2018-07" db="EMBL/GenBank/DDBJ databases">
        <title>WGS assembly of Glycine max.</title>
        <authorList>
            <person name="Schmutz J."/>
            <person name="Cannon S."/>
            <person name="Schlueter J."/>
            <person name="Ma J."/>
            <person name="Mitros T."/>
            <person name="Nelson W."/>
            <person name="Hyten D."/>
            <person name="Song Q."/>
            <person name="Thelen J."/>
            <person name="Cheng J."/>
            <person name="Xu D."/>
            <person name="Hellsten U."/>
            <person name="May G."/>
            <person name="Yu Y."/>
            <person name="Sakurai T."/>
            <person name="Umezawa T."/>
            <person name="Bhattacharyya M."/>
            <person name="Sandhu D."/>
            <person name="Valliyodan B."/>
            <person name="Lindquist E."/>
            <person name="Peto M."/>
            <person name="Grant D."/>
            <person name="Shu S."/>
            <person name="Goodstein D."/>
            <person name="Barry K."/>
            <person name="Futrell-Griggs M."/>
            <person name="Abernathy B."/>
            <person name="Du J."/>
            <person name="Tian Z."/>
            <person name="Zhu L."/>
            <person name="Gill N."/>
            <person name="Joshi T."/>
            <person name="Libault M."/>
            <person name="Sethuraman A."/>
            <person name="Zhang X."/>
            <person name="Shinozaki K."/>
            <person name="Nguyen H."/>
            <person name="Wing R."/>
            <person name="Cregan P."/>
            <person name="Specht J."/>
            <person name="Grimwood J."/>
            <person name="Rokhsar D."/>
            <person name="Stacey G."/>
            <person name="Shoemaker R."/>
            <person name="Jackson S."/>
        </authorList>
    </citation>
    <scope>NUCLEOTIDE SEQUENCE</scope>
    <source>
        <tissue evidence="5">Callus</tissue>
    </source>
</reference>
<feature type="non-terminal residue" evidence="5">
    <location>
        <position position="1"/>
    </location>
</feature>
<dbReference type="FunFam" id="3.40.50.2000:FF:000056">
    <property type="entry name" value="Glycosyltransferase"/>
    <property type="match status" value="1"/>
</dbReference>
<evidence type="ECO:0000256" key="4">
    <source>
        <dbReference type="SAM" id="MobiDB-lite"/>
    </source>
</evidence>
<evidence type="ECO:0000256" key="1">
    <source>
        <dbReference type="ARBA" id="ARBA00009995"/>
    </source>
</evidence>
<dbReference type="Gene3D" id="3.40.50.2000">
    <property type="entry name" value="Glycogen Phosphorylase B"/>
    <property type="match status" value="4"/>
</dbReference>
<dbReference type="SUPFAM" id="SSF53756">
    <property type="entry name" value="UDP-Glycosyltransferase/glycogen phosphorylase"/>
    <property type="match status" value="2"/>
</dbReference>
<dbReference type="PANTHER" id="PTHR48045">
    <property type="entry name" value="UDP-GLYCOSYLTRANSFERASE 72B1"/>
    <property type="match status" value="1"/>
</dbReference>
<reference evidence="6" key="2">
    <citation type="submission" date="2018-02" db="UniProtKB">
        <authorList>
            <consortium name="EnsemblPlants"/>
        </authorList>
    </citation>
    <scope>IDENTIFICATION</scope>
    <source>
        <strain evidence="6">Williams 82</strain>
    </source>
</reference>
<dbReference type="FunFam" id="3.40.50.2000:FF:000051">
    <property type="entry name" value="Glycosyltransferase"/>
    <property type="match status" value="1"/>
</dbReference>
<dbReference type="OMA" id="MMAWPLY"/>
<dbReference type="InterPro" id="IPR035595">
    <property type="entry name" value="UDP_glycos_trans_CS"/>
</dbReference>
<organism evidence="5">
    <name type="scientific">Glycine max</name>
    <name type="common">Soybean</name>
    <name type="synonym">Glycine hispida</name>
    <dbReference type="NCBI Taxonomy" id="3847"/>
    <lineage>
        <taxon>Eukaryota</taxon>
        <taxon>Viridiplantae</taxon>
        <taxon>Streptophyta</taxon>
        <taxon>Embryophyta</taxon>
        <taxon>Tracheophyta</taxon>
        <taxon>Spermatophyta</taxon>
        <taxon>Magnoliopsida</taxon>
        <taxon>eudicotyledons</taxon>
        <taxon>Gunneridae</taxon>
        <taxon>Pentapetalae</taxon>
        <taxon>rosids</taxon>
        <taxon>fabids</taxon>
        <taxon>Fabales</taxon>
        <taxon>Fabaceae</taxon>
        <taxon>Papilionoideae</taxon>
        <taxon>50 kb inversion clade</taxon>
        <taxon>NPAAA clade</taxon>
        <taxon>indigoferoid/millettioid clade</taxon>
        <taxon>Phaseoleae</taxon>
        <taxon>Glycine</taxon>
        <taxon>Glycine subgen. Soja</taxon>
    </lineage>
</organism>
<dbReference type="PROSITE" id="PS00375">
    <property type="entry name" value="UDPGT"/>
    <property type="match status" value="1"/>
</dbReference>
<dbReference type="Gramene" id="KRH46513">
    <property type="protein sequence ID" value="KRH46513"/>
    <property type="gene ID" value="GLYMA_08G338900"/>
</dbReference>
<dbReference type="EnsemblPlants" id="KRH46513">
    <property type="protein sequence ID" value="KRH46513"/>
    <property type="gene ID" value="GLYMA_08G338900"/>
</dbReference>
<name>A0A0R0IWD3_SOYBN</name>
<keyword evidence="7" id="KW-1185">Reference proteome</keyword>
<dbReference type="SMR" id="A0A0R0IWD3"/>
<dbReference type="FunFam" id="3.40.50.2000:FF:000054">
    <property type="entry name" value="Glycosyltransferase"/>
    <property type="match status" value="1"/>
</dbReference>
<evidence type="ECO:0000313" key="6">
    <source>
        <dbReference type="EnsemblPlants" id="KRH46513"/>
    </source>
</evidence>
<evidence type="ECO:0000313" key="7">
    <source>
        <dbReference type="Proteomes" id="UP000008827"/>
    </source>
</evidence>
<dbReference type="AlphaFoldDB" id="A0A0R0IWD3"/>
<gene>
    <name evidence="5" type="ORF">GLYMA_08G338900</name>
</gene>
<reference evidence="5 6" key="1">
    <citation type="journal article" date="2010" name="Nature">
        <title>Genome sequence of the palaeopolyploid soybean.</title>
        <authorList>
            <person name="Schmutz J."/>
            <person name="Cannon S.B."/>
            <person name="Schlueter J."/>
            <person name="Ma J."/>
            <person name="Mitros T."/>
            <person name="Nelson W."/>
            <person name="Hyten D.L."/>
            <person name="Song Q."/>
            <person name="Thelen J.J."/>
            <person name="Cheng J."/>
            <person name="Xu D."/>
            <person name="Hellsten U."/>
            <person name="May G.D."/>
            <person name="Yu Y."/>
            <person name="Sakurai T."/>
            <person name="Umezawa T."/>
            <person name="Bhattacharyya M.K."/>
            <person name="Sandhu D."/>
            <person name="Valliyodan B."/>
            <person name="Lindquist E."/>
            <person name="Peto M."/>
            <person name="Grant D."/>
            <person name="Shu S."/>
            <person name="Goodstein D."/>
            <person name="Barry K."/>
            <person name="Futrell-Griggs M."/>
            <person name="Abernathy B."/>
            <person name="Du J."/>
            <person name="Tian Z."/>
            <person name="Zhu L."/>
            <person name="Gill N."/>
            <person name="Joshi T."/>
            <person name="Libault M."/>
            <person name="Sethuraman A."/>
            <person name="Zhang X.-C."/>
            <person name="Shinozaki K."/>
            <person name="Nguyen H.T."/>
            <person name="Wing R.A."/>
            <person name="Cregan P."/>
            <person name="Specht J."/>
            <person name="Grimwood J."/>
            <person name="Rokhsar D."/>
            <person name="Stacey G."/>
            <person name="Shoemaker R.C."/>
            <person name="Jackson S.A."/>
        </authorList>
    </citation>
    <scope>NUCLEOTIDE SEQUENCE [LARGE SCALE GENOMIC DNA]</scope>
    <source>
        <strain evidence="6">cv. Williams 82</strain>
        <tissue evidence="5">Callus</tissue>
    </source>
</reference>
<dbReference type="CDD" id="cd03784">
    <property type="entry name" value="GT1_Gtf-like"/>
    <property type="match status" value="2"/>
</dbReference>
<protein>
    <submittedName>
        <fullName evidence="5 6">Uncharacterized protein</fullName>
    </submittedName>
</protein>